<dbReference type="InterPro" id="IPR011564">
    <property type="entry name" value="Telomer_end-bd_POT1/Cdc13"/>
</dbReference>
<dbReference type="GO" id="GO:0010521">
    <property type="term" value="F:telomerase inhibitor activity"/>
    <property type="evidence" value="ECO:0007669"/>
    <property type="project" value="TreeGrafter"/>
</dbReference>
<comment type="subcellular location">
    <subcellularLocation>
        <location evidence="1">Chromosome</location>
        <location evidence="1">Telomere</location>
    </subcellularLocation>
</comment>
<reference evidence="6" key="1">
    <citation type="submission" date="2018-10" db="EMBL/GenBank/DDBJ databases">
        <title>Effector identification in a new, highly contiguous assembly of the strawberry crown rot pathogen Phytophthora cactorum.</title>
        <authorList>
            <person name="Armitage A.D."/>
            <person name="Nellist C.F."/>
            <person name="Bates H."/>
            <person name="Vickerstaff R.J."/>
            <person name="Harrison R.J."/>
        </authorList>
    </citation>
    <scope>NUCLEOTIDE SEQUENCE</scope>
    <source>
        <strain evidence="6">4032</strain>
    </source>
</reference>
<dbReference type="Proteomes" id="UP000774804">
    <property type="component" value="Unassembled WGS sequence"/>
</dbReference>
<dbReference type="Pfam" id="PF02765">
    <property type="entry name" value="POT1"/>
    <property type="match status" value="1"/>
</dbReference>
<dbReference type="CDD" id="cd04497">
    <property type="entry name" value="hPOT1_OB1_like"/>
    <property type="match status" value="1"/>
</dbReference>
<keyword evidence="2" id="KW-0158">Chromosome</keyword>
<dbReference type="SMART" id="SM00976">
    <property type="entry name" value="Telo_bind"/>
    <property type="match status" value="1"/>
</dbReference>
<sequence>MELFSGERVVNGSVKRAYPLQSLRSASGDGPAASPGGGELGTFGPGVGPCGPDASQLVAITVENNILFYSNLFYFILHHIFILKFSLTFMWRNTYDVRVVSGVFLRQVGNQNAVSETSLQGSGQRTWTGGVGMGGWSGDGRARAILHIEIAYEEPQRLPESDQLRYLPSKTVTTRDLHSAAPTRQTLIQVQAPPKKKPNHGKRTLELAKIMSPAYRYSPLSELVDGYADIYGVIINVTLPKKTSGRDFCMTVSVTDESCPTRAAAIQINIFYPSIAKMPKIKYVGDIIRFHKVKIQQYQDRIQGLSFRHRATRHLVLREANGALEQVTNSDTWTFEPSDEQRTRKLLTWARKSLAEDDTLPQGCALAPKLLSELKFAEGFIDLVVRVLNLDDSDEPVRLTVWDGSGNAADSDRSLVRALQDKGAAVPPYGLLKEVIMSSCWPVVREMGFVEGMLTNWCRFRNLAVGVDEPIPGAAVAPGGREILRFREVTSFVLMPDFALDVKRRCSLTNRPNSSTTANDDHIRAAEENLVSPVEVATVIPDRIQKKIPVTPLCEILSSSQTPRKFHCCARVSSIWPTDIEKICKPKPGSDCEFIYSFALTVEEGSNSMNIIVYGKDAEHFLHGIPPCDLSKSTSSKTLLKKRFAALLKSPNAFHWCIKSYSVSLPLGRSADPGTAVRHRLFDTLLQCS</sequence>
<feature type="domain" description="Telomeric single stranded DNA binding POT1/Cdc13" evidence="5">
    <location>
        <begin position="217"/>
        <end position="351"/>
    </location>
</feature>
<evidence type="ECO:0000256" key="3">
    <source>
        <dbReference type="ARBA" id="ARBA00022895"/>
    </source>
</evidence>
<dbReference type="GO" id="GO:0098505">
    <property type="term" value="F:G-rich strand telomeric DNA binding"/>
    <property type="evidence" value="ECO:0007669"/>
    <property type="project" value="TreeGrafter"/>
</dbReference>
<accession>A0A8T1CWZ5</accession>
<dbReference type="PANTHER" id="PTHR14513">
    <property type="entry name" value="PROTECTION OF TELOMERES 1"/>
    <property type="match status" value="1"/>
</dbReference>
<gene>
    <name evidence="6" type="ORF">PC115_g6236</name>
</gene>
<evidence type="ECO:0000256" key="2">
    <source>
        <dbReference type="ARBA" id="ARBA00022454"/>
    </source>
</evidence>
<protein>
    <recommendedName>
        <fullName evidence="5">Telomeric single stranded DNA binding POT1/Cdc13 domain-containing protein</fullName>
    </recommendedName>
</protein>
<keyword evidence="3" id="KW-0779">Telomere</keyword>
<comment type="caution">
    <text evidence="6">The sequence shown here is derived from an EMBL/GenBank/DDBJ whole genome shotgun (WGS) entry which is preliminary data.</text>
</comment>
<proteinExistence type="predicted"/>
<organism evidence="6 7">
    <name type="scientific">Phytophthora cactorum</name>
    <dbReference type="NCBI Taxonomy" id="29920"/>
    <lineage>
        <taxon>Eukaryota</taxon>
        <taxon>Sar</taxon>
        <taxon>Stramenopiles</taxon>
        <taxon>Oomycota</taxon>
        <taxon>Peronosporomycetes</taxon>
        <taxon>Peronosporales</taxon>
        <taxon>Peronosporaceae</taxon>
        <taxon>Phytophthora</taxon>
    </lineage>
</organism>
<dbReference type="GO" id="GO:0000783">
    <property type="term" value="C:nuclear telomere cap complex"/>
    <property type="evidence" value="ECO:0007669"/>
    <property type="project" value="TreeGrafter"/>
</dbReference>
<dbReference type="GO" id="GO:0032210">
    <property type="term" value="P:regulation of telomere maintenance via telomerase"/>
    <property type="evidence" value="ECO:0007669"/>
    <property type="project" value="TreeGrafter"/>
</dbReference>
<dbReference type="GO" id="GO:0016233">
    <property type="term" value="P:telomere capping"/>
    <property type="evidence" value="ECO:0007669"/>
    <property type="project" value="TreeGrafter"/>
</dbReference>
<evidence type="ECO:0000256" key="1">
    <source>
        <dbReference type="ARBA" id="ARBA00004574"/>
    </source>
</evidence>
<name>A0A8T1CWZ5_9STRA</name>
<dbReference type="InterPro" id="IPR012340">
    <property type="entry name" value="NA-bd_OB-fold"/>
</dbReference>
<keyword evidence="4" id="KW-0238">DNA-binding</keyword>
<evidence type="ECO:0000256" key="4">
    <source>
        <dbReference type="ARBA" id="ARBA00023125"/>
    </source>
</evidence>
<evidence type="ECO:0000313" key="6">
    <source>
        <dbReference type="EMBL" id="KAG2931174.1"/>
    </source>
</evidence>
<dbReference type="PANTHER" id="PTHR14513:SF0">
    <property type="entry name" value="PROTECTION OF TELOMERES PROTEIN 1"/>
    <property type="match status" value="1"/>
</dbReference>
<dbReference type="VEuPathDB" id="FungiDB:PC110_g590"/>
<dbReference type="EMBL" id="RCMI01000136">
    <property type="protein sequence ID" value="KAG2931174.1"/>
    <property type="molecule type" value="Genomic_DNA"/>
</dbReference>
<dbReference type="InterPro" id="IPR057620">
    <property type="entry name" value="POT1A/B-like_OB"/>
</dbReference>
<dbReference type="Pfam" id="PF25507">
    <property type="entry name" value="OB_POT1A"/>
    <property type="match status" value="1"/>
</dbReference>
<evidence type="ECO:0000313" key="7">
    <source>
        <dbReference type="Proteomes" id="UP000774804"/>
    </source>
</evidence>
<dbReference type="Gene3D" id="2.40.50.140">
    <property type="entry name" value="Nucleic acid-binding proteins"/>
    <property type="match status" value="2"/>
</dbReference>
<evidence type="ECO:0000259" key="5">
    <source>
        <dbReference type="SMART" id="SM00976"/>
    </source>
</evidence>
<dbReference type="AlphaFoldDB" id="A0A8T1CWZ5"/>
<dbReference type="InterPro" id="IPR028389">
    <property type="entry name" value="POT1"/>
</dbReference>
<dbReference type="SUPFAM" id="SSF50249">
    <property type="entry name" value="Nucleic acid-binding proteins"/>
    <property type="match status" value="1"/>
</dbReference>